<dbReference type="AlphaFoldDB" id="A0A811S581"/>
<comment type="caution">
    <text evidence="1">The sequence shown here is derived from an EMBL/GenBank/DDBJ whole genome shotgun (WGS) entry which is preliminary data.</text>
</comment>
<dbReference type="InterPro" id="IPR053253">
    <property type="entry name" value="Sex_diff_modulator"/>
</dbReference>
<dbReference type="Proteomes" id="UP000604825">
    <property type="component" value="Unassembled WGS sequence"/>
</dbReference>
<dbReference type="PANTHER" id="PTHR33087">
    <property type="entry name" value="OS07G0539200 PROTEIN"/>
    <property type="match status" value="1"/>
</dbReference>
<dbReference type="PANTHER" id="PTHR33087:SF38">
    <property type="entry name" value="OS10G0201600 PROTEIN"/>
    <property type="match status" value="1"/>
</dbReference>
<dbReference type="EMBL" id="CAJGYO010000018">
    <property type="protein sequence ID" value="CAD6336620.1"/>
    <property type="molecule type" value="Genomic_DNA"/>
</dbReference>
<sequence length="267" mass="29959">MTGPRDGGGPMRPDHPRGVPRSLLWWVEAPPASPRTRARMLLLELIVVPCTPALQAGEDALSLALLAMVVGTRPAVTPAMVRLHLLHYYGIAEVSVRRARPDDFIMRFTNQEDLDAVLGTPSSEGAPFALRWRRWSRLIMGSAGTFRYRVLISMKGIPSHVRSSEVAQVILDSSGAKAEIANLEALDDPDDERELFIAAWCARPDLIPDEKIMAMPEPKEEHDGGSPLYLRPHEINHDEVPMLRYLVRLRIIEFQDWHTPPQLSDED</sequence>
<gene>
    <name evidence="1" type="ORF">NCGR_LOCUS60718</name>
</gene>
<evidence type="ECO:0008006" key="3">
    <source>
        <dbReference type="Google" id="ProtNLM"/>
    </source>
</evidence>
<keyword evidence="2" id="KW-1185">Reference proteome</keyword>
<proteinExistence type="predicted"/>
<accession>A0A811S581</accession>
<name>A0A811S581_9POAL</name>
<evidence type="ECO:0000313" key="2">
    <source>
        <dbReference type="Proteomes" id="UP000604825"/>
    </source>
</evidence>
<dbReference type="OrthoDB" id="696508at2759"/>
<organism evidence="1 2">
    <name type="scientific">Miscanthus lutarioriparius</name>
    <dbReference type="NCBI Taxonomy" id="422564"/>
    <lineage>
        <taxon>Eukaryota</taxon>
        <taxon>Viridiplantae</taxon>
        <taxon>Streptophyta</taxon>
        <taxon>Embryophyta</taxon>
        <taxon>Tracheophyta</taxon>
        <taxon>Spermatophyta</taxon>
        <taxon>Magnoliopsida</taxon>
        <taxon>Liliopsida</taxon>
        <taxon>Poales</taxon>
        <taxon>Poaceae</taxon>
        <taxon>PACMAD clade</taxon>
        <taxon>Panicoideae</taxon>
        <taxon>Andropogonodae</taxon>
        <taxon>Andropogoneae</taxon>
        <taxon>Saccharinae</taxon>
        <taxon>Miscanthus</taxon>
    </lineage>
</organism>
<reference evidence="1" key="1">
    <citation type="submission" date="2020-10" db="EMBL/GenBank/DDBJ databases">
        <authorList>
            <person name="Han B."/>
            <person name="Lu T."/>
            <person name="Zhao Q."/>
            <person name="Huang X."/>
            <person name="Zhao Y."/>
        </authorList>
    </citation>
    <scope>NUCLEOTIDE SEQUENCE</scope>
</reference>
<protein>
    <recommendedName>
        <fullName evidence="3">DUF4283 domain-containing protein</fullName>
    </recommendedName>
</protein>
<evidence type="ECO:0000313" key="1">
    <source>
        <dbReference type="EMBL" id="CAD6336620.1"/>
    </source>
</evidence>